<gene>
    <name evidence="2" type="ORF">KDK_10630</name>
</gene>
<feature type="compositionally biased region" description="Basic and acidic residues" evidence="1">
    <location>
        <begin position="9"/>
        <end position="20"/>
    </location>
</feature>
<dbReference type="RefSeq" id="WP_126548982.1">
    <property type="nucleotide sequence ID" value="NZ_BIFS01000001.1"/>
</dbReference>
<evidence type="ECO:0000256" key="1">
    <source>
        <dbReference type="SAM" id="MobiDB-lite"/>
    </source>
</evidence>
<feature type="region of interest" description="Disordered" evidence="1">
    <location>
        <begin position="1"/>
        <end position="20"/>
    </location>
</feature>
<comment type="caution">
    <text evidence="2">The sequence shown here is derived from an EMBL/GenBank/DDBJ whole genome shotgun (WGS) entry which is preliminary data.</text>
</comment>
<sequence length="179" mass="20295">MELDLQAQETKEQHENERENPAHLRNAALGWVQIEPQIQQRRQLRFADILSTAESDFDMRQQGGTENLIPPCSSANSYGGRLRAFVQDCRKALDNRDRVIIVTMQARRMAEVLGDEAILQDRTIDVSPGTNINQLPEAGTLTLIQGQLMEGWQSRSLALYVYTDTEIFGWSKTTQYSAP</sequence>
<evidence type="ECO:0000313" key="2">
    <source>
        <dbReference type="EMBL" id="GCE17263.1"/>
    </source>
</evidence>
<proteinExistence type="predicted"/>
<dbReference type="Proteomes" id="UP000287188">
    <property type="component" value="Unassembled WGS sequence"/>
</dbReference>
<evidence type="ECO:0000313" key="3">
    <source>
        <dbReference type="Proteomes" id="UP000287188"/>
    </source>
</evidence>
<keyword evidence="3" id="KW-1185">Reference proteome</keyword>
<reference evidence="3" key="1">
    <citation type="submission" date="2018-12" db="EMBL/GenBank/DDBJ databases">
        <title>Tengunoibacter tsumagoiensis gen. nov., sp. nov., Dictyobacter kobayashii sp. nov., D. alpinus sp. nov., and D. joshuensis sp. nov. and description of Dictyobacteraceae fam. nov. within the order Ktedonobacterales isolated from Tengu-no-mugimeshi.</title>
        <authorList>
            <person name="Wang C.M."/>
            <person name="Zheng Y."/>
            <person name="Sakai Y."/>
            <person name="Toyoda A."/>
            <person name="Minakuchi Y."/>
            <person name="Abe K."/>
            <person name="Yokota A."/>
            <person name="Yabe S."/>
        </authorList>
    </citation>
    <scope>NUCLEOTIDE SEQUENCE [LARGE SCALE GENOMIC DNA]</scope>
    <source>
        <strain evidence="3">Uno11</strain>
    </source>
</reference>
<name>A0A402ADU4_9CHLR</name>
<organism evidence="2 3">
    <name type="scientific">Dictyobacter kobayashii</name>
    <dbReference type="NCBI Taxonomy" id="2014872"/>
    <lineage>
        <taxon>Bacteria</taxon>
        <taxon>Bacillati</taxon>
        <taxon>Chloroflexota</taxon>
        <taxon>Ktedonobacteria</taxon>
        <taxon>Ktedonobacterales</taxon>
        <taxon>Dictyobacteraceae</taxon>
        <taxon>Dictyobacter</taxon>
    </lineage>
</organism>
<dbReference type="EMBL" id="BIFS01000001">
    <property type="protein sequence ID" value="GCE17263.1"/>
    <property type="molecule type" value="Genomic_DNA"/>
</dbReference>
<dbReference type="AlphaFoldDB" id="A0A402ADU4"/>
<protein>
    <submittedName>
        <fullName evidence="2">Uncharacterized protein</fullName>
    </submittedName>
</protein>
<accession>A0A402ADU4</accession>